<evidence type="ECO:0000313" key="1">
    <source>
        <dbReference type="Proteomes" id="UP000887565"/>
    </source>
</evidence>
<dbReference type="Proteomes" id="UP000887565">
    <property type="component" value="Unplaced"/>
</dbReference>
<protein>
    <submittedName>
        <fullName evidence="2">Uncharacterized protein</fullName>
    </submittedName>
</protein>
<organism evidence="1 2">
    <name type="scientific">Romanomermis culicivorax</name>
    <name type="common">Nematode worm</name>
    <dbReference type="NCBI Taxonomy" id="13658"/>
    <lineage>
        <taxon>Eukaryota</taxon>
        <taxon>Metazoa</taxon>
        <taxon>Ecdysozoa</taxon>
        <taxon>Nematoda</taxon>
        <taxon>Enoplea</taxon>
        <taxon>Dorylaimia</taxon>
        <taxon>Mermithida</taxon>
        <taxon>Mermithoidea</taxon>
        <taxon>Mermithidae</taxon>
        <taxon>Romanomermis</taxon>
    </lineage>
</organism>
<keyword evidence="1" id="KW-1185">Reference proteome</keyword>
<sequence length="103" mass="11502">MRELNLGWGMLKHFFNDCGDKFDAKSVSLKQSSIATEKRTNLRDKWQEMNNNDVPKSLKPTAKAPLVLNLVAVRVLRIQRSFLNADGVDVGSVGEVFGQQPVS</sequence>
<reference evidence="2" key="1">
    <citation type="submission" date="2022-11" db="UniProtKB">
        <authorList>
            <consortium name="WormBaseParasite"/>
        </authorList>
    </citation>
    <scope>IDENTIFICATION</scope>
</reference>
<proteinExistence type="predicted"/>
<dbReference type="AlphaFoldDB" id="A0A915JPW9"/>
<dbReference type="WBParaSite" id="nRc.2.0.1.t28304-RA">
    <property type="protein sequence ID" value="nRc.2.0.1.t28304-RA"/>
    <property type="gene ID" value="nRc.2.0.1.g28304"/>
</dbReference>
<evidence type="ECO:0000313" key="2">
    <source>
        <dbReference type="WBParaSite" id="nRc.2.0.1.t28304-RA"/>
    </source>
</evidence>
<name>A0A915JPW9_ROMCU</name>
<accession>A0A915JPW9</accession>